<proteinExistence type="predicted"/>
<feature type="non-terminal residue" evidence="1">
    <location>
        <position position="1"/>
    </location>
</feature>
<dbReference type="Proteomes" id="UP000004210">
    <property type="component" value="Unassembled WGS sequence"/>
</dbReference>
<comment type="caution">
    <text evidence="1">The sequence shown here is derived from an EMBL/GenBank/DDBJ whole genome shotgun (WGS) entry which is preliminary data.</text>
</comment>
<dbReference type="STRING" id="1163408.UU9_17073"/>
<dbReference type="GO" id="GO:0003824">
    <property type="term" value="F:catalytic activity"/>
    <property type="evidence" value="ECO:0007669"/>
    <property type="project" value="UniProtKB-ARBA"/>
</dbReference>
<protein>
    <submittedName>
        <fullName evidence="1">Fimbrial adhesin</fullName>
    </submittedName>
</protein>
<accession>I4VIL4</accession>
<keyword evidence="2" id="KW-1185">Reference proteome</keyword>
<dbReference type="AlphaFoldDB" id="I4VIL4"/>
<reference evidence="1 2" key="1">
    <citation type="journal article" date="2012" name="J. Bacteriol.">
        <title>Genome sequences for six rhodanobacter strains, isolated from soils and the terrestrial subsurface, with variable denitrification capabilities.</title>
        <authorList>
            <person name="Kostka J.E."/>
            <person name="Green S.J."/>
            <person name="Rishishwar L."/>
            <person name="Prakash O."/>
            <person name="Katz L.S."/>
            <person name="Marino-Ramirez L."/>
            <person name="Jordan I.K."/>
            <person name="Munk C."/>
            <person name="Ivanova N."/>
            <person name="Mikhailova N."/>
            <person name="Watson D.B."/>
            <person name="Brown S.D."/>
            <person name="Palumbo A.V."/>
            <person name="Brooks S.C."/>
        </authorList>
    </citation>
    <scope>NUCLEOTIDE SEQUENCE [LARGE SCALE GENOMIC DNA]</scope>
    <source>
        <strain evidence="2">Jip2T</strain>
    </source>
</reference>
<evidence type="ECO:0000313" key="1">
    <source>
        <dbReference type="EMBL" id="EIL87055.1"/>
    </source>
</evidence>
<dbReference type="eggNOG" id="COG3210">
    <property type="taxonomic scope" value="Bacteria"/>
</dbReference>
<dbReference type="RefSeq" id="WP_007083034.1">
    <property type="nucleotide sequence ID" value="NZ_AJXU01000093.1"/>
</dbReference>
<feature type="non-terminal residue" evidence="1">
    <location>
        <position position="166"/>
    </location>
</feature>
<name>I4VIL4_9GAMM</name>
<evidence type="ECO:0000313" key="2">
    <source>
        <dbReference type="Proteomes" id="UP000004210"/>
    </source>
</evidence>
<dbReference type="EMBL" id="AJXU01000093">
    <property type="protein sequence ID" value="EIL87055.1"/>
    <property type="molecule type" value="Genomic_DNA"/>
</dbReference>
<sequence length="166" mass="16789">GDSTTNHVTTVNAGDMLSLTSGRDATLEGAQAYGNTILADIGRSLSLTSTQDTDHYKETYQSASAGLSLCIPPICYGATSGGASYSQSNISNNYESVTDQTGLAAGSGGYDIHVGDTTTLTGAVIASTADASKNLLDTGSLVVNDLHNSAHSSASQMGFSFSSSSS</sequence>
<organism evidence="1 2">
    <name type="scientific">Rhodanobacter fulvus Jip2</name>
    <dbReference type="NCBI Taxonomy" id="1163408"/>
    <lineage>
        <taxon>Bacteria</taxon>
        <taxon>Pseudomonadati</taxon>
        <taxon>Pseudomonadota</taxon>
        <taxon>Gammaproteobacteria</taxon>
        <taxon>Lysobacterales</taxon>
        <taxon>Rhodanobacteraceae</taxon>
        <taxon>Rhodanobacter</taxon>
    </lineage>
</organism>
<gene>
    <name evidence="1" type="ORF">UU9_17073</name>
</gene>
<dbReference type="Pfam" id="PF13332">
    <property type="entry name" value="Fil_haemagg_2"/>
    <property type="match status" value="1"/>
</dbReference>
<dbReference type="OrthoDB" id="2664633at2"/>
<dbReference type="InterPro" id="IPR025157">
    <property type="entry name" value="Hemagglutinin_rpt"/>
</dbReference>